<accession>A0ABY7TCH4</accession>
<organism evidence="1 2">
    <name type="scientific">Mucilaginibacter jinjuensis</name>
    <dbReference type="NCBI Taxonomy" id="1176721"/>
    <lineage>
        <taxon>Bacteria</taxon>
        <taxon>Pseudomonadati</taxon>
        <taxon>Bacteroidota</taxon>
        <taxon>Sphingobacteriia</taxon>
        <taxon>Sphingobacteriales</taxon>
        <taxon>Sphingobacteriaceae</taxon>
        <taxon>Mucilaginibacter</taxon>
    </lineage>
</organism>
<sequence length="50" mass="5417">MENQLTPKSKTGERKSWINPEVEVIAIETGLSNVNTEANALPGDTALYVS</sequence>
<dbReference type="RefSeq" id="WP_273632375.1">
    <property type="nucleotide sequence ID" value="NZ_CP117167.1"/>
</dbReference>
<gene>
    <name evidence="1" type="ORF">PQO05_09005</name>
</gene>
<dbReference type="EMBL" id="CP117167">
    <property type="protein sequence ID" value="WCT14072.1"/>
    <property type="molecule type" value="Genomic_DNA"/>
</dbReference>
<dbReference type="Proteomes" id="UP001216139">
    <property type="component" value="Chromosome"/>
</dbReference>
<reference evidence="1 2" key="1">
    <citation type="submission" date="2023-02" db="EMBL/GenBank/DDBJ databases">
        <title>Genome sequence of Mucilaginibacter jinjuensis strain KACC 16571.</title>
        <authorList>
            <person name="Kim S."/>
            <person name="Heo J."/>
            <person name="Kwon S.-W."/>
        </authorList>
    </citation>
    <scope>NUCLEOTIDE SEQUENCE [LARGE SCALE GENOMIC DNA]</scope>
    <source>
        <strain evidence="1 2">KACC 16571</strain>
    </source>
</reference>
<name>A0ABY7TCH4_9SPHI</name>
<evidence type="ECO:0000313" key="2">
    <source>
        <dbReference type="Proteomes" id="UP001216139"/>
    </source>
</evidence>
<proteinExistence type="predicted"/>
<evidence type="ECO:0000313" key="1">
    <source>
        <dbReference type="EMBL" id="WCT14072.1"/>
    </source>
</evidence>
<keyword evidence="2" id="KW-1185">Reference proteome</keyword>
<protein>
    <submittedName>
        <fullName evidence="1">Uncharacterized protein</fullName>
    </submittedName>
</protein>